<proteinExistence type="predicted"/>
<comment type="caution">
    <text evidence="1">The sequence shown here is derived from an EMBL/GenBank/DDBJ whole genome shotgun (WGS) entry which is preliminary data.</text>
</comment>
<protein>
    <recommendedName>
        <fullName evidence="3">DUF1433 domain-containing protein</fullName>
    </recommendedName>
</protein>
<organism evidence="1 2">
    <name type="scientific">Bacillus paranthracis</name>
    <dbReference type="NCBI Taxonomy" id="2026186"/>
    <lineage>
        <taxon>Bacteria</taxon>
        <taxon>Bacillati</taxon>
        <taxon>Bacillota</taxon>
        <taxon>Bacilli</taxon>
        <taxon>Bacillales</taxon>
        <taxon>Bacillaceae</taxon>
        <taxon>Bacillus</taxon>
        <taxon>Bacillus cereus group</taxon>
    </lineage>
</organism>
<accession>A0AAJ1KCB3</accession>
<dbReference type="EMBL" id="JARPRR010000008">
    <property type="protein sequence ID" value="MDG0953620.1"/>
    <property type="molecule type" value="Genomic_DNA"/>
</dbReference>
<dbReference type="RefSeq" id="WP_277616476.1">
    <property type="nucleotide sequence ID" value="NZ_JARPRP010000007.1"/>
</dbReference>
<evidence type="ECO:0008006" key="3">
    <source>
        <dbReference type="Google" id="ProtNLM"/>
    </source>
</evidence>
<gene>
    <name evidence="1" type="ORF">P6U19_13560</name>
</gene>
<reference evidence="1" key="1">
    <citation type="submission" date="2023-03" db="EMBL/GenBank/DDBJ databases">
        <title>Genetic diversity of Bacillus cereus sensu lato isolates from Slovenia.</title>
        <authorList>
            <person name="Abdelli M."/>
        </authorList>
    </citation>
    <scope>NUCLEOTIDE SEQUENCE</scope>
    <source>
        <strain evidence="1">SIBC39</strain>
    </source>
</reference>
<dbReference type="Proteomes" id="UP001216801">
    <property type="component" value="Unassembled WGS sequence"/>
</dbReference>
<sequence>MASCAAIKFIHTANSLMSMTPQEKQEIKNKANKATIEYFKKEKNIDVTITDTEFSSELGGLKLFVNGYISNDKNKTFSVVVSSTNDYEVRELSSP</sequence>
<evidence type="ECO:0000313" key="1">
    <source>
        <dbReference type="EMBL" id="MDG0953620.1"/>
    </source>
</evidence>
<name>A0AAJ1KCB3_9BACI</name>
<evidence type="ECO:0000313" key="2">
    <source>
        <dbReference type="Proteomes" id="UP001216801"/>
    </source>
</evidence>
<dbReference type="AlphaFoldDB" id="A0AAJ1KCB3"/>